<organism evidence="1 2">
    <name type="scientific">Vogesella aquatica</name>
    <dbReference type="NCBI Taxonomy" id="2984206"/>
    <lineage>
        <taxon>Bacteria</taxon>
        <taxon>Pseudomonadati</taxon>
        <taxon>Pseudomonadota</taxon>
        <taxon>Betaproteobacteria</taxon>
        <taxon>Neisseriales</taxon>
        <taxon>Chromobacteriaceae</taxon>
        <taxon>Vogesella</taxon>
    </lineage>
</organism>
<comment type="caution">
    <text evidence="1">The sequence shown here is derived from an EMBL/GenBank/DDBJ whole genome shotgun (WGS) entry which is preliminary data.</text>
</comment>
<dbReference type="RefSeq" id="WP_272752883.1">
    <property type="nucleotide sequence ID" value="NZ_JAQQLF010000023.1"/>
</dbReference>
<protein>
    <submittedName>
        <fullName evidence="1">Uncharacterized protein</fullName>
    </submittedName>
</protein>
<gene>
    <name evidence="1" type="ORF">PQU95_15690</name>
</gene>
<evidence type="ECO:0000313" key="1">
    <source>
        <dbReference type="EMBL" id="MDC7718645.1"/>
    </source>
</evidence>
<evidence type="ECO:0000313" key="2">
    <source>
        <dbReference type="Proteomes" id="UP001219956"/>
    </source>
</evidence>
<reference evidence="1 2" key="1">
    <citation type="submission" date="2023-01" db="EMBL/GenBank/DDBJ databases">
        <title>Novel species of the genus Vogesella isolated from rivers.</title>
        <authorList>
            <person name="Lu H."/>
        </authorList>
    </citation>
    <scope>NUCLEOTIDE SEQUENCE [LARGE SCALE GENOMIC DNA]</scope>
    <source>
        <strain evidence="1 2">DC21W</strain>
    </source>
</reference>
<keyword evidence="2" id="KW-1185">Reference proteome</keyword>
<proteinExistence type="predicted"/>
<dbReference type="EMBL" id="JAQQLF010000023">
    <property type="protein sequence ID" value="MDC7718645.1"/>
    <property type="molecule type" value="Genomic_DNA"/>
</dbReference>
<dbReference type="Proteomes" id="UP001219956">
    <property type="component" value="Unassembled WGS sequence"/>
</dbReference>
<name>A0ABT5J1E9_9NEIS</name>
<sequence length="64" mass="6908">MPNQLGTDPLEVIAAANMEREKSFEKKEFWADFRKKIGALAVAGLMVLTTLMSPVEGSKAPSGV</sequence>
<accession>A0ABT5J1E9</accession>